<evidence type="ECO:0000313" key="2">
    <source>
        <dbReference type="EMBL" id="SDO00195.1"/>
    </source>
</evidence>
<evidence type="ECO:0000259" key="1">
    <source>
        <dbReference type="Pfam" id="PF07475"/>
    </source>
</evidence>
<dbReference type="Proteomes" id="UP000198778">
    <property type="component" value="Unassembled WGS sequence"/>
</dbReference>
<reference evidence="3" key="1">
    <citation type="submission" date="2016-10" db="EMBL/GenBank/DDBJ databases">
        <authorList>
            <person name="Varghese N."/>
            <person name="Submissions S."/>
        </authorList>
    </citation>
    <scope>NUCLEOTIDE SEQUENCE [LARGE SCALE GENOMIC DNA]</scope>
    <source>
        <strain evidence="3">CGMCC 1.10369</strain>
    </source>
</reference>
<gene>
    <name evidence="2" type="ORF">SAMN04488053_105171</name>
</gene>
<sequence length="305" mass="34385">MEKTLQKIAYQAFGLNIFSSFPLKGMKEAAFDMMDVFIERKDLAAEWEEKAAPGTHFVFDPVRVLFKIDDAGIFAVERGVLIEFHPFISTSESKIRLYLMGSCMGILLMQRNILPMHGSALNIYGKAVIITGDSGAGKSTTAAALMKKGCRLISDDVIPVHWETETPKIFPAYPQQKLWKKSLDAFGIKDNNFEPVIEREEKFNVPVVDQFENKPLPVGGIFELICSDNKNINVTRISGLSGIELLYKNTYRNFFIAPCGWEEWHFQAMVKLAAAADIHSIQRPKETFTAEEIASYILREMKGES</sequence>
<dbReference type="STRING" id="745820.SAMN04488053_105171"/>
<dbReference type="Pfam" id="PF07475">
    <property type="entry name" value="Hpr_kinase_C"/>
    <property type="match status" value="1"/>
</dbReference>
<proteinExistence type="predicted"/>
<keyword evidence="3" id="KW-1185">Reference proteome</keyword>
<protein>
    <submittedName>
        <fullName evidence="2">HPr Serine kinase C-terminal domain-containing protein</fullName>
    </submittedName>
</protein>
<dbReference type="AlphaFoldDB" id="A0A1H0FZW9"/>
<dbReference type="GO" id="GO:0000155">
    <property type="term" value="F:phosphorelay sensor kinase activity"/>
    <property type="evidence" value="ECO:0007669"/>
    <property type="project" value="InterPro"/>
</dbReference>
<keyword evidence="2" id="KW-0418">Kinase</keyword>
<organism evidence="2 3">
    <name type="scientific">Alkalicoccus daliensis</name>
    <dbReference type="NCBI Taxonomy" id="745820"/>
    <lineage>
        <taxon>Bacteria</taxon>
        <taxon>Bacillati</taxon>
        <taxon>Bacillota</taxon>
        <taxon>Bacilli</taxon>
        <taxon>Bacillales</taxon>
        <taxon>Bacillaceae</taxon>
        <taxon>Alkalicoccus</taxon>
    </lineage>
</organism>
<dbReference type="GO" id="GO:0005524">
    <property type="term" value="F:ATP binding"/>
    <property type="evidence" value="ECO:0007669"/>
    <property type="project" value="InterPro"/>
</dbReference>
<dbReference type="OrthoDB" id="5430844at2"/>
<dbReference type="EMBL" id="FNIL01000005">
    <property type="protein sequence ID" value="SDO00195.1"/>
    <property type="molecule type" value="Genomic_DNA"/>
</dbReference>
<evidence type="ECO:0000313" key="3">
    <source>
        <dbReference type="Proteomes" id="UP000198778"/>
    </source>
</evidence>
<dbReference type="RefSeq" id="WP_090842893.1">
    <property type="nucleotide sequence ID" value="NZ_FNIL01000005.1"/>
</dbReference>
<name>A0A1H0FZW9_9BACI</name>
<dbReference type="Gene3D" id="3.40.50.300">
    <property type="entry name" value="P-loop containing nucleotide triphosphate hydrolases"/>
    <property type="match status" value="1"/>
</dbReference>
<accession>A0A1H0FZW9</accession>
<dbReference type="GO" id="GO:0006109">
    <property type="term" value="P:regulation of carbohydrate metabolic process"/>
    <property type="evidence" value="ECO:0007669"/>
    <property type="project" value="InterPro"/>
</dbReference>
<dbReference type="InterPro" id="IPR011104">
    <property type="entry name" value="Hpr_kin/Pase_C"/>
</dbReference>
<dbReference type="SUPFAM" id="SSF53795">
    <property type="entry name" value="PEP carboxykinase-like"/>
    <property type="match status" value="1"/>
</dbReference>
<feature type="domain" description="HPr kinase/phosphorylase C-terminal" evidence="1">
    <location>
        <begin position="116"/>
        <end position="164"/>
    </location>
</feature>
<keyword evidence="2" id="KW-0808">Transferase</keyword>
<dbReference type="InterPro" id="IPR027417">
    <property type="entry name" value="P-loop_NTPase"/>
</dbReference>